<keyword evidence="3" id="KW-0408">Iron</keyword>
<evidence type="ECO:0000256" key="1">
    <source>
        <dbReference type="ARBA" id="ARBA00001962"/>
    </source>
</evidence>
<keyword evidence="2" id="KW-0479">Metal-binding</keyword>
<dbReference type="Proteomes" id="UP000728032">
    <property type="component" value="Unassembled WGS sequence"/>
</dbReference>
<keyword evidence="6" id="KW-1185">Reference proteome</keyword>
<gene>
    <name evidence="5" type="ORF">ONB1V03_LOCUS15597</name>
</gene>
<dbReference type="EMBL" id="OC931075">
    <property type="protein sequence ID" value="CAD7658977.1"/>
    <property type="molecule type" value="Genomic_DNA"/>
</dbReference>
<name>A0A7R9QVR5_9ACAR</name>
<dbReference type="Gene3D" id="2.60.120.620">
    <property type="entry name" value="q2cbj1_9rhob like domain"/>
    <property type="match status" value="1"/>
</dbReference>
<sequence length="206" mass="23257">LNDAGDLVVDKYLSLNKIGHALHWLSPSFRRITFSPKVKQLVQRLGFVDPVVVQSMYIFKNPGIGGEVIPHQDSTYLHSTPDPKVIGLWFALEDATTENGCLSFIPGSHQDELHTQWVRTSDGNPSMKLTKECKKFEDKSFVETPVSKGSAVLIDGLVVHRSDVNHSSAGRPIYTFHIFDQNNRFWDPLNWLQPTPDLPFPSLYNN</sequence>
<dbReference type="Pfam" id="PF05721">
    <property type="entry name" value="PhyH"/>
    <property type="match status" value="1"/>
</dbReference>
<evidence type="ECO:0000256" key="4">
    <source>
        <dbReference type="ARBA" id="ARBA00038356"/>
    </source>
</evidence>
<comment type="similarity">
    <text evidence="4">Belongs to the PhyH family. PHYHD1 subfamily.</text>
</comment>
<dbReference type="EMBL" id="CAJPVJ010016250">
    <property type="protein sequence ID" value="CAG2176163.1"/>
    <property type="molecule type" value="Genomic_DNA"/>
</dbReference>
<accession>A0A7R9QVR5</accession>
<organism evidence="5">
    <name type="scientific">Oppiella nova</name>
    <dbReference type="NCBI Taxonomy" id="334625"/>
    <lineage>
        <taxon>Eukaryota</taxon>
        <taxon>Metazoa</taxon>
        <taxon>Ecdysozoa</taxon>
        <taxon>Arthropoda</taxon>
        <taxon>Chelicerata</taxon>
        <taxon>Arachnida</taxon>
        <taxon>Acari</taxon>
        <taxon>Acariformes</taxon>
        <taxon>Sarcoptiformes</taxon>
        <taxon>Oribatida</taxon>
        <taxon>Brachypylina</taxon>
        <taxon>Oppioidea</taxon>
        <taxon>Oppiidae</taxon>
        <taxon>Oppiella</taxon>
    </lineage>
</organism>
<evidence type="ECO:0000313" key="6">
    <source>
        <dbReference type="Proteomes" id="UP000728032"/>
    </source>
</evidence>
<dbReference type="OrthoDB" id="445007at2759"/>
<dbReference type="SUPFAM" id="SSF51197">
    <property type="entry name" value="Clavaminate synthase-like"/>
    <property type="match status" value="1"/>
</dbReference>
<dbReference type="AlphaFoldDB" id="A0A7R9QVR5"/>
<dbReference type="PANTHER" id="PTHR20883">
    <property type="entry name" value="PHYTANOYL-COA DIOXYGENASE DOMAIN CONTAINING 1"/>
    <property type="match status" value="1"/>
</dbReference>
<proteinExistence type="inferred from homology"/>
<evidence type="ECO:0000313" key="5">
    <source>
        <dbReference type="EMBL" id="CAD7658977.1"/>
    </source>
</evidence>
<protein>
    <recommendedName>
        <fullName evidence="7">Phytanoyl-CoA dioxygenase</fullName>
    </recommendedName>
</protein>
<comment type="cofactor">
    <cofactor evidence="1">
        <name>Fe cation</name>
        <dbReference type="ChEBI" id="CHEBI:24875"/>
    </cofactor>
</comment>
<dbReference type="GO" id="GO:0046872">
    <property type="term" value="F:metal ion binding"/>
    <property type="evidence" value="ECO:0007669"/>
    <property type="project" value="UniProtKB-KW"/>
</dbReference>
<feature type="non-terminal residue" evidence="5">
    <location>
        <position position="1"/>
    </location>
</feature>
<evidence type="ECO:0000256" key="3">
    <source>
        <dbReference type="ARBA" id="ARBA00023004"/>
    </source>
</evidence>
<evidence type="ECO:0008006" key="7">
    <source>
        <dbReference type="Google" id="ProtNLM"/>
    </source>
</evidence>
<dbReference type="InterPro" id="IPR008775">
    <property type="entry name" value="Phytyl_CoA_dOase-like"/>
</dbReference>
<evidence type="ECO:0000256" key="2">
    <source>
        <dbReference type="ARBA" id="ARBA00022723"/>
    </source>
</evidence>
<reference evidence="5" key="1">
    <citation type="submission" date="2020-11" db="EMBL/GenBank/DDBJ databases">
        <authorList>
            <person name="Tran Van P."/>
        </authorList>
    </citation>
    <scope>NUCLEOTIDE SEQUENCE</scope>
</reference>
<dbReference type="PANTHER" id="PTHR20883:SF15">
    <property type="entry name" value="PHYTANOYL-COA DIOXYGENASE DOMAIN-CONTAINING PROTEIN 1"/>
    <property type="match status" value="1"/>
</dbReference>